<feature type="domain" description="Copper amine oxidase-like N-terminal" evidence="3">
    <location>
        <begin position="410"/>
        <end position="492"/>
    </location>
</feature>
<gene>
    <name evidence="4" type="ORF">GCM10008013_43730</name>
</gene>
<proteinExistence type="predicted"/>
<dbReference type="InterPro" id="IPR036582">
    <property type="entry name" value="Mao_N_sf"/>
</dbReference>
<dbReference type="Proteomes" id="UP000659344">
    <property type="component" value="Unassembled WGS sequence"/>
</dbReference>
<dbReference type="SUPFAM" id="SSF55383">
    <property type="entry name" value="Copper amine oxidase, domain N"/>
    <property type="match status" value="1"/>
</dbReference>
<evidence type="ECO:0000256" key="1">
    <source>
        <dbReference type="SAM" id="MobiDB-lite"/>
    </source>
</evidence>
<evidence type="ECO:0000313" key="5">
    <source>
        <dbReference type="Proteomes" id="UP000659344"/>
    </source>
</evidence>
<dbReference type="Gene3D" id="3.30.457.10">
    <property type="entry name" value="Copper amine oxidase-like, N-terminal domain"/>
    <property type="match status" value="1"/>
</dbReference>
<feature type="region of interest" description="Disordered" evidence="1">
    <location>
        <begin position="1"/>
        <end position="29"/>
    </location>
</feature>
<name>A0ABQ1YTQ6_9BACL</name>
<keyword evidence="5" id="KW-1185">Reference proteome</keyword>
<dbReference type="RefSeq" id="WP_188542006.1">
    <property type="nucleotide sequence ID" value="NZ_BMFT01000004.1"/>
</dbReference>
<accession>A0ABQ1YTQ6</accession>
<keyword evidence="2" id="KW-0472">Membrane</keyword>
<sequence length="507" mass="58257">MQQLTPVPTPESSKSQANGRIHKEQRKRATAKQSRTMLIQFAVSAVILTTLVALLTVVLDPLQFYHKSFYPAIYSNEERYQNPGLAKNYDYDTIIIGTSMTENFLPSVVNKALDGNTLKLSVRGSTADEHHAIAKIALKTGKVKTVLWGLDYFSLKLDSKEEGDNPSYLYDDIWWNDYKYWLNYSVYQNLFIEAILRPLRGLEPRQLEDLYNWNNIVTFGADQVVEDYKTSRQSEAYFGLNEEPIASIKKVFNEQILELVKQYPDVEFNFYYPPYSILRQKVWKDTNNTRYLNQLEMKEWMFEQFDQLPNVNVYDFQEESEWTYNLDLYKDLSHHNQDVNSWIAEAVGREDAKYKVTQGNVEQFTLQMEKQLTNIAVTSKNQVVNLEFSLREGDQTTPLTFTTFSLAEGEQDILVPVKEMTAAIGAEMVWNQGDKSMTFKRGDQDVVLRVGSKVAETSNGSKEIAFAPQIIKGTTMVPLASVAELLSFEAKIEHPSEHIVRITLLPV</sequence>
<keyword evidence="2" id="KW-1133">Transmembrane helix</keyword>
<protein>
    <recommendedName>
        <fullName evidence="3">Copper amine oxidase-like N-terminal domain-containing protein</fullName>
    </recommendedName>
</protein>
<evidence type="ECO:0000313" key="4">
    <source>
        <dbReference type="EMBL" id="GGH36693.1"/>
    </source>
</evidence>
<keyword evidence="2" id="KW-0812">Transmembrane</keyword>
<dbReference type="InterPro" id="IPR012854">
    <property type="entry name" value="Cu_amine_oxidase-like_N"/>
</dbReference>
<dbReference type="Pfam" id="PF07833">
    <property type="entry name" value="Cu_amine_oxidN1"/>
    <property type="match status" value="1"/>
</dbReference>
<feature type="compositionally biased region" description="Polar residues" evidence="1">
    <location>
        <begin position="1"/>
        <end position="18"/>
    </location>
</feature>
<evidence type="ECO:0000259" key="3">
    <source>
        <dbReference type="Pfam" id="PF07833"/>
    </source>
</evidence>
<dbReference type="EMBL" id="BMFT01000004">
    <property type="protein sequence ID" value="GGH36693.1"/>
    <property type="molecule type" value="Genomic_DNA"/>
</dbReference>
<evidence type="ECO:0000256" key="2">
    <source>
        <dbReference type="SAM" id="Phobius"/>
    </source>
</evidence>
<reference evidence="5" key="1">
    <citation type="journal article" date="2019" name="Int. J. Syst. Evol. Microbiol.">
        <title>The Global Catalogue of Microorganisms (GCM) 10K type strain sequencing project: providing services to taxonomists for standard genome sequencing and annotation.</title>
        <authorList>
            <consortium name="The Broad Institute Genomics Platform"/>
            <consortium name="The Broad Institute Genome Sequencing Center for Infectious Disease"/>
            <person name="Wu L."/>
            <person name="Ma J."/>
        </authorList>
    </citation>
    <scope>NUCLEOTIDE SEQUENCE [LARGE SCALE GENOMIC DNA]</scope>
    <source>
        <strain evidence="5">CGMCC 1.12769</strain>
    </source>
</reference>
<organism evidence="4 5">
    <name type="scientific">Paenibacillus segetis</name>
    <dbReference type="NCBI Taxonomy" id="1325360"/>
    <lineage>
        <taxon>Bacteria</taxon>
        <taxon>Bacillati</taxon>
        <taxon>Bacillota</taxon>
        <taxon>Bacilli</taxon>
        <taxon>Bacillales</taxon>
        <taxon>Paenibacillaceae</taxon>
        <taxon>Paenibacillus</taxon>
    </lineage>
</organism>
<comment type="caution">
    <text evidence="4">The sequence shown here is derived from an EMBL/GenBank/DDBJ whole genome shotgun (WGS) entry which is preliminary data.</text>
</comment>
<feature type="transmembrane region" description="Helical" evidence="2">
    <location>
        <begin position="37"/>
        <end position="59"/>
    </location>
</feature>